<organism evidence="9 10">
    <name type="scientific">Bradyrhizobium canariense</name>
    <dbReference type="NCBI Taxonomy" id="255045"/>
    <lineage>
        <taxon>Bacteria</taxon>
        <taxon>Pseudomonadati</taxon>
        <taxon>Pseudomonadota</taxon>
        <taxon>Alphaproteobacteria</taxon>
        <taxon>Hyphomicrobiales</taxon>
        <taxon>Nitrobacteraceae</taxon>
        <taxon>Bradyrhizobium</taxon>
    </lineage>
</organism>
<feature type="transmembrane region" description="Helical" evidence="7">
    <location>
        <begin position="439"/>
        <end position="459"/>
    </location>
</feature>
<dbReference type="GO" id="GO:0022857">
    <property type="term" value="F:transmembrane transporter activity"/>
    <property type="evidence" value="ECO:0007669"/>
    <property type="project" value="InterPro"/>
</dbReference>
<dbReference type="GO" id="GO:0005886">
    <property type="term" value="C:plasma membrane"/>
    <property type="evidence" value="ECO:0007669"/>
    <property type="project" value="UniProtKB-SubCell"/>
</dbReference>
<dbReference type="InterPro" id="IPR004638">
    <property type="entry name" value="EmrB-like"/>
</dbReference>
<dbReference type="SUPFAM" id="SSF103473">
    <property type="entry name" value="MFS general substrate transporter"/>
    <property type="match status" value="1"/>
</dbReference>
<feature type="transmembrane region" description="Helical" evidence="7">
    <location>
        <begin position="60"/>
        <end position="83"/>
    </location>
</feature>
<dbReference type="PANTHER" id="PTHR42718:SF46">
    <property type="entry name" value="BLR6921 PROTEIN"/>
    <property type="match status" value="1"/>
</dbReference>
<feature type="transmembrane region" description="Helical" evidence="7">
    <location>
        <begin position="235"/>
        <end position="252"/>
    </location>
</feature>
<dbReference type="AlphaFoldDB" id="A0A1H1RJM2"/>
<dbReference type="Proteomes" id="UP000243904">
    <property type="component" value="Chromosome I"/>
</dbReference>
<feature type="transmembrane region" description="Helical" evidence="7">
    <location>
        <begin position="116"/>
        <end position="137"/>
    </location>
</feature>
<feature type="transmembrane region" description="Helical" evidence="7">
    <location>
        <begin position="210"/>
        <end position="229"/>
    </location>
</feature>
<evidence type="ECO:0000256" key="1">
    <source>
        <dbReference type="ARBA" id="ARBA00004651"/>
    </source>
</evidence>
<feature type="transmembrane region" description="Helical" evidence="7">
    <location>
        <begin position="149"/>
        <end position="172"/>
    </location>
</feature>
<keyword evidence="6 7" id="KW-0472">Membrane</keyword>
<evidence type="ECO:0000259" key="8">
    <source>
        <dbReference type="PROSITE" id="PS50850"/>
    </source>
</evidence>
<feature type="transmembrane region" description="Helical" evidence="7">
    <location>
        <begin position="178"/>
        <end position="198"/>
    </location>
</feature>
<keyword evidence="4 7" id="KW-0812">Transmembrane</keyword>
<dbReference type="NCBIfam" id="TIGR00711">
    <property type="entry name" value="efflux_EmrB"/>
    <property type="match status" value="1"/>
</dbReference>
<evidence type="ECO:0000256" key="5">
    <source>
        <dbReference type="ARBA" id="ARBA00022989"/>
    </source>
</evidence>
<dbReference type="RefSeq" id="WP_146691028.1">
    <property type="nucleotide sequence ID" value="NZ_LT629750.1"/>
</dbReference>
<dbReference type="PANTHER" id="PTHR42718">
    <property type="entry name" value="MAJOR FACILITATOR SUPERFAMILY MULTIDRUG TRANSPORTER MFSC"/>
    <property type="match status" value="1"/>
</dbReference>
<feature type="transmembrane region" description="Helical" evidence="7">
    <location>
        <begin position="90"/>
        <end position="110"/>
    </location>
</feature>
<feature type="transmembrane region" description="Helical" evidence="7">
    <location>
        <begin position="273"/>
        <end position="299"/>
    </location>
</feature>
<feature type="transmembrane region" description="Helical" evidence="7">
    <location>
        <begin position="365"/>
        <end position="387"/>
    </location>
</feature>
<dbReference type="EMBL" id="LT629750">
    <property type="protein sequence ID" value="SDS35872.1"/>
    <property type="molecule type" value="Genomic_DNA"/>
</dbReference>
<evidence type="ECO:0000256" key="2">
    <source>
        <dbReference type="ARBA" id="ARBA00022448"/>
    </source>
</evidence>
<feature type="domain" description="Major facilitator superfamily (MFS) profile" evidence="8">
    <location>
        <begin position="25"/>
        <end position="462"/>
    </location>
</feature>
<evidence type="ECO:0000256" key="7">
    <source>
        <dbReference type="SAM" id="Phobius"/>
    </source>
</evidence>
<sequence>MKDNDSALSGGGDQADRLAPGVWKVVCVAAIGSFMAQLDATVVNVSLASLAVDLHVSLSTIQWVTSGYLLALALMLPLSGWLVDRIGAKALYLWCFAVFTLSSTLCGLAWSANSLIAFRIFQGMSGGLLAPMAQMMVARAAGKQMAQVVSVAALPILLAPLLGPVIAGAILQFASWRWLFLINLPVGVLALALAAAFLPNDREETRPRGLDLLGLALLSPGLVLFLYGSDHLDKRIGLAALAVSIIMFALFYRTARAKGDAALIDLRLLQGKVFSASIAAMFMVNGISFAGQMLIPIYLVRACGLSPSRTGWLLAPLGLGMMCTYPFMGHLTKRFGIRKLAACGALLALAGTLPLVFLAQHGLVVTVLAASLFIRGVGVSAIGIPSITSGYASVARQDLPMATTAMNIVQRLGGPTLTTLCAAFLGWRLSATADLASTSGAFIAAFGLLCALHALLFLATLRLPWLAPHAGPVSQSPSTDPRPA</sequence>
<keyword evidence="10" id="KW-1185">Reference proteome</keyword>
<evidence type="ECO:0000313" key="10">
    <source>
        <dbReference type="Proteomes" id="UP000243904"/>
    </source>
</evidence>
<evidence type="ECO:0000256" key="6">
    <source>
        <dbReference type="ARBA" id="ARBA00023136"/>
    </source>
</evidence>
<protein>
    <submittedName>
        <fullName evidence="9">Drug resistance transporter, EmrB/QacA subfamily</fullName>
    </submittedName>
</protein>
<gene>
    <name evidence="9" type="ORF">SAMN05444158_1812</name>
</gene>
<evidence type="ECO:0000256" key="3">
    <source>
        <dbReference type="ARBA" id="ARBA00022475"/>
    </source>
</evidence>
<dbReference type="InterPro" id="IPR036259">
    <property type="entry name" value="MFS_trans_sf"/>
</dbReference>
<comment type="subcellular location">
    <subcellularLocation>
        <location evidence="1">Cell membrane</location>
        <topology evidence="1">Multi-pass membrane protein</topology>
    </subcellularLocation>
</comment>
<dbReference type="InterPro" id="IPR020846">
    <property type="entry name" value="MFS_dom"/>
</dbReference>
<name>A0A1H1RJM2_9BRAD</name>
<feature type="transmembrane region" description="Helical" evidence="7">
    <location>
        <begin position="408"/>
        <end position="427"/>
    </location>
</feature>
<proteinExistence type="predicted"/>
<feature type="transmembrane region" description="Helical" evidence="7">
    <location>
        <begin position="311"/>
        <end position="328"/>
    </location>
</feature>
<feature type="transmembrane region" description="Helical" evidence="7">
    <location>
        <begin position="21"/>
        <end position="40"/>
    </location>
</feature>
<reference evidence="10" key="1">
    <citation type="submission" date="2016-10" db="EMBL/GenBank/DDBJ databases">
        <authorList>
            <person name="Varghese N."/>
            <person name="Submissions S."/>
        </authorList>
    </citation>
    <scope>NUCLEOTIDE SEQUENCE [LARGE SCALE GENOMIC DNA]</scope>
    <source>
        <strain evidence="10">GAS369</strain>
    </source>
</reference>
<dbReference type="Gene3D" id="1.20.1720.10">
    <property type="entry name" value="Multidrug resistance protein D"/>
    <property type="match status" value="1"/>
</dbReference>
<dbReference type="PROSITE" id="PS50850">
    <property type="entry name" value="MFS"/>
    <property type="match status" value="1"/>
</dbReference>
<feature type="transmembrane region" description="Helical" evidence="7">
    <location>
        <begin position="340"/>
        <end position="359"/>
    </location>
</feature>
<keyword evidence="2" id="KW-0813">Transport</keyword>
<keyword evidence="5 7" id="KW-1133">Transmembrane helix</keyword>
<accession>A0A1H1RJM2</accession>
<evidence type="ECO:0000256" key="4">
    <source>
        <dbReference type="ARBA" id="ARBA00022692"/>
    </source>
</evidence>
<evidence type="ECO:0000313" key="9">
    <source>
        <dbReference type="EMBL" id="SDS35872.1"/>
    </source>
</evidence>
<keyword evidence="3" id="KW-1003">Cell membrane</keyword>
<dbReference type="InterPro" id="IPR011701">
    <property type="entry name" value="MFS"/>
</dbReference>
<dbReference type="Gene3D" id="1.20.1250.20">
    <property type="entry name" value="MFS general substrate transporter like domains"/>
    <property type="match status" value="1"/>
</dbReference>
<dbReference type="Pfam" id="PF07690">
    <property type="entry name" value="MFS_1"/>
    <property type="match status" value="2"/>
</dbReference>